<protein>
    <submittedName>
        <fullName evidence="3">C-type lectin domain-containing protein</fullName>
    </submittedName>
</protein>
<dbReference type="SUPFAM" id="SSF56436">
    <property type="entry name" value="C-type lectin-like"/>
    <property type="match status" value="1"/>
</dbReference>
<dbReference type="PROSITE" id="PS50041">
    <property type="entry name" value="C_TYPE_LECTIN_2"/>
    <property type="match status" value="1"/>
</dbReference>
<evidence type="ECO:0000259" key="1">
    <source>
        <dbReference type="PROSITE" id="PS50041"/>
    </source>
</evidence>
<dbReference type="CDD" id="cd00037">
    <property type="entry name" value="CLECT"/>
    <property type="match status" value="1"/>
</dbReference>
<organism evidence="2 3">
    <name type="scientific">Panagrolaimus davidi</name>
    <dbReference type="NCBI Taxonomy" id="227884"/>
    <lineage>
        <taxon>Eukaryota</taxon>
        <taxon>Metazoa</taxon>
        <taxon>Ecdysozoa</taxon>
        <taxon>Nematoda</taxon>
        <taxon>Chromadorea</taxon>
        <taxon>Rhabditida</taxon>
        <taxon>Tylenchina</taxon>
        <taxon>Panagrolaimomorpha</taxon>
        <taxon>Panagrolaimoidea</taxon>
        <taxon>Panagrolaimidae</taxon>
        <taxon>Panagrolaimus</taxon>
    </lineage>
</organism>
<dbReference type="InterPro" id="IPR001304">
    <property type="entry name" value="C-type_lectin-like"/>
</dbReference>
<evidence type="ECO:0000313" key="3">
    <source>
        <dbReference type="WBParaSite" id="PDA_v2.g31025.t1"/>
    </source>
</evidence>
<feature type="domain" description="C-type lectin" evidence="1">
    <location>
        <begin position="58"/>
        <end position="178"/>
    </location>
</feature>
<keyword evidence="2" id="KW-1185">Reference proteome</keyword>
<proteinExistence type="predicted"/>
<dbReference type="Gene3D" id="3.10.100.10">
    <property type="entry name" value="Mannose-Binding Protein A, subunit A"/>
    <property type="match status" value="1"/>
</dbReference>
<accession>A0A914QMB3</accession>
<dbReference type="SMART" id="SM00034">
    <property type="entry name" value="CLECT"/>
    <property type="match status" value="1"/>
</dbReference>
<reference evidence="3" key="1">
    <citation type="submission" date="2022-11" db="UniProtKB">
        <authorList>
            <consortium name="WormBaseParasite"/>
        </authorList>
    </citation>
    <scope>IDENTIFICATION</scope>
</reference>
<name>A0A914QMB3_9BILA</name>
<sequence length="181" mass="20633">MCTAFSVDDGYWKSEDCSELKTFTCNVPLESNITTTTTKSLTTQYPGNCPNEWIYFEKTNSCYNFFTHQGSKQWQEAEDICKSFGAHLTSIHSDEENAFLFEYGCTKENSNWVGLYTIDNGTTWKWTDNSLVDYLPWAFEQPNNSQGTCVNFDGFCDADGIGGILVERCTEYFLTICKKSN</sequence>
<evidence type="ECO:0000313" key="2">
    <source>
        <dbReference type="Proteomes" id="UP000887578"/>
    </source>
</evidence>
<dbReference type="WBParaSite" id="PDA_v2.g31025.t1">
    <property type="protein sequence ID" value="PDA_v2.g31025.t1"/>
    <property type="gene ID" value="PDA_v2.g31025"/>
</dbReference>
<dbReference type="Pfam" id="PF00059">
    <property type="entry name" value="Lectin_C"/>
    <property type="match status" value="1"/>
</dbReference>
<dbReference type="InterPro" id="IPR016187">
    <property type="entry name" value="CTDL_fold"/>
</dbReference>
<dbReference type="InterPro" id="IPR050111">
    <property type="entry name" value="C-type_lectin/snaclec_domain"/>
</dbReference>
<dbReference type="Proteomes" id="UP000887578">
    <property type="component" value="Unplaced"/>
</dbReference>
<dbReference type="AlphaFoldDB" id="A0A914QMB3"/>
<dbReference type="InterPro" id="IPR016186">
    <property type="entry name" value="C-type_lectin-like/link_sf"/>
</dbReference>
<dbReference type="PANTHER" id="PTHR22803">
    <property type="entry name" value="MANNOSE, PHOSPHOLIPASE, LECTIN RECEPTOR RELATED"/>
    <property type="match status" value="1"/>
</dbReference>